<gene>
    <name evidence="4" type="ORF">DSL72_006556</name>
</gene>
<dbReference type="SMART" id="SM00960">
    <property type="entry name" value="Robl_LC7"/>
    <property type="match status" value="1"/>
</dbReference>
<keyword evidence="5" id="KW-1185">Reference proteome</keyword>
<proteinExistence type="inferred from homology"/>
<evidence type="ECO:0000259" key="3">
    <source>
        <dbReference type="SMART" id="SM00960"/>
    </source>
</evidence>
<feature type="domain" description="Roadblock/LAMTOR2" evidence="3">
    <location>
        <begin position="17"/>
        <end position="133"/>
    </location>
</feature>
<evidence type="ECO:0000256" key="2">
    <source>
        <dbReference type="SAM" id="MobiDB-lite"/>
    </source>
</evidence>
<feature type="region of interest" description="Disordered" evidence="2">
    <location>
        <begin position="51"/>
        <end position="77"/>
    </location>
</feature>
<comment type="similarity">
    <text evidence="1">Belongs to the GAMAD family.</text>
</comment>
<dbReference type="AlphaFoldDB" id="A0A8A3PP29"/>
<evidence type="ECO:0000313" key="5">
    <source>
        <dbReference type="Proteomes" id="UP000672032"/>
    </source>
</evidence>
<evidence type="ECO:0000313" key="4">
    <source>
        <dbReference type="EMBL" id="QSZ36675.1"/>
    </source>
</evidence>
<evidence type="ECO:0000256" key="1">
    <source>
        <dbReference type="ARBA" id="ARBA00007191"/>
    </source>
</evidence>
<dbReference type="EMBL" id="CP063411">
    <property type="protein sequence ID" value="QSZ36675.1"/>
    <property type="molecule type" value="Genomic_DNA"/>
</dbReference>
<organism evidence="4 5">
    <name type="scientific">Monilinia vaccinii-corymbosi</name>
    <dbReference type="NCBI Taxonomy" id="61207"/>
    <lineage>
        <taxon>Eukaryota</taxon>
        <taxon>Fungi</taxon>
        <taxon>Dikarya</taxon>
        <taxon>Ascomycota</taxon>
        <taxon>Pezizomycotina</taxon>
        <taxon>Leotiomycetes</taxon>
        <taxon>Helotiales</taxon>
        <taxon>Sclerotiniaceae</taxon>
        <taxon>Monilinia</taxon>
    </lineage>
</organism>
<sequence length="138" mass="14543">MAAQTTDQLTGSSAEALAETLSRLSKKPGVQATLVLEASSGTIIQNSGSFSAFRSTSRPNNTGAATEDSSATANTESQGIEELASMVWSFVKSAGGLVQGLDVEDEVKLLRVRTKKHELVIVPDPKYILVVVHETLPA</sequence>
<dbReference type="OrthoDB" id="9985637at2759"/>
<protein>
    <recommendedName>
        <fullName evidence="3">Roadblock/LAMTOR2 domain-containing protein</fullName>
    </recommendedName>
</protein>
<accession>A0A8A3PP29</accession>
<dbReference type="PANTHER" id="PTHR10779">
    <property type="entry name" value="DYNEIN LIGHT CHAIN ROADBLOCK"/>
    <property type="match status" value="1"/>
</dbReference>
<dbReference type="SUPFAM" id="SSF103196">
    <property type="entry name" value="Roadblock/LC7 domain"/>
    <property type="match status" value="1"/>
</dbReference>
<dbReference type="Proteomes" id="UP000672032">
    <property type="component" value="Chromosome 7"/>
</dbReference>
<dbReference type="InterPro" id="IPR004942">
    <property type="entry name" value="Roadblock/LAMTOR2_dom"/>
</dbReference>
<reference evidence="4" key="1">
    <citation type="submission" date="2020-10" db="EMBL/GenBank/DDBJ databases">
        <title>Genome Sequence of Monilinia vaccinii-corymbosi Sheds Light on Mummy Berry Disease Infection of Blueberry and Mating Type.</title>
        <authorList>
            <person name="Yow A.G."/>
            <person name="Zhang Y."/>
            <person name="Bansal K."/>
            <person name="Eacker S.M."/>
            <person name="Sullivan S."/>
            <person name="Liachko I."/>
            <person name="Cubeta M.A."/>
            <person name="Rollins J.A."/>
            <person name="Ashrafi H."/>
        </authorList>
    </citation>
    <scope>NUCLEOTIDE SEQUENCE</scope>
    <source>
        <strain evidence="4">RL-1</strain>
    </source>
</reference>
<name>A0A8A3PP29_9HELO</name>
<dbReference type="Gene3D" id="3.30.450.30">
    <property type="entry name" value="Dynein light chain 2a, cytoplasmic"/>
    <property type="match status" value="1"/>
</dbReference>
<dbReference type="Pfam" id="PF03259">
    <property type="entry name" value="Robl_LC7"/>
    <property type="match status" value="1"/>
</dbReference>